<evidence type="ECO:0000313" key="2">
    <source>
        <dbReference type="EMBL" id="MDY2587553.1"/>
    </source>
</evidence>
<dbReference type="InterPro" id="IPR045749">
    <property type="entry name" value="DUF6090"/>
</dbReference>
<dbReference type="Proteomes" id="UP001285855">
    <property type="component" value="Unassembled WGS sequence"/>
</dbReference>
<comment type="caution">
    <text evidence="2">The sequence shown here is derived from an EMBL/GenBank/DDBJ whole genome shotgun (WGS) entry which is preliminary data.</text>
</comment>
<gene>
    <name evidence="2" type="ORF">SNF14_09400</name>
</gene>
<keyword evidence="1" id="KW-0472">Membrane</keyword>
<organism evidence="2 3">
    <name type="scientific">Winogradskyella aquimaris</name>
    <dbReference type="NCBI Taxonomy" id="864074"/>
    <lineage>
        <taxon>Bacteria</taxon>
        <taxon>Pseudomonadati</taxon>
        <taxon>Bacteroidota</taxon>
        <taxon>Flavobacteriia</taxon>
        <taxon>Flavobacteriales</taxon>
        <taxon>Flavobacteriaceae</taxon>
        <taxon>Winogradskyella</taxon>
    </lineage>
</organism>
<evidence type="ECO:0000313" key="3">
    <source>
        <dbReference type="Proteomes" id="UP001285855"/>
    </source>
</evidence>
<dbReference type="EMBL" id="JAXDAE010000008">
    <property type="protein sequence ID" value="MDY2587553.1"/>
    <property type="molecule type" value="Genomic_DNA"/>
</dbReference>
<sequence>MENKTSRYFKYAIGEIILVVIGILIALQINNWNQNRLDRKKEMTYLSELQTSLKKDIEKIDDVLAFNIKKDSIVFGLMGIFKSELNNEQRFELIEKYSTPFTSYEFFTPNSTTWDNLIASENINLIKNKNLRIKLMEYYNPNYEGSIQERIKTMNRKVIDENFPKFFTREYTKKNLNLDTELPTLKEFALHHDQKLLSDLFGIRYLINMQNGFLEDTKSHIESLIKVIDQQKQ</sequence>
<keyword evidence="1" id="KW-0812">Transmembrane</keyword>
<reference evidence="2 3" key="1">
    <citation type="submission" date="2023-11" db="EMBL/GenBank/DDBJ databases">
        <title>Winogradskyella pelagius sp. nov., isolated from coastal sediment.</title>
        <authorList>
            <person name="Li F."/>
        </authorList>
    </citation>
    <scope>NUCLEOTIDE SEQUENCE [LARGE SCALE GENOMIC DNA]</scope>
    <source>
        <strain evidence="2 3">KCTC 23502</strain>
    </source>
</reference>
<name>A0ABU5EPV4_9FLAO</name>
<keyword evidence="1" id="KW-1133">Transmembrane helix</keyword>
<dbReference type="RefSeq" id="WP_386133976.1">
    <property type="nucleotide sequence ID" value="NZ_JBHTJQ010000007.1"/>
</dbReference>
<protein>
    <submittedName>
        <fullName evidence="2">DUF6090 family protein</fullName>
    </submittedName>
</protein>
<evidence type="ECO:0000256" key="1">
    <source>
        <dbReference type="SAM" id="Phobius"/>
    </source>
</evidence>
<dbReference type="Pfam" id="PF19578">
    <property type="entry name" value="DUF6090"/>
    <property type="match status" value="1"/>
</dbReference>
<accession>A0ABU5EPV4</accession>
<keyword evidence="3" id="KW-1185">Reference proteome</keyword>
<proteinExistence type="predicted"/>
<feature type="transmembrane region" description="Helical" evidence="1">
    <location>
        <begin position="12"/>
        <end position="33"/>
    </location>
</feature>